<reference evidence="1 2" key="1">
    <citation type="journal article" date="2019" name="Sci. Rep.">
        <title>A high-quality genome of Eragrostis curvula grass provides insights into Poaceae evolution and supports new strategies to enhance forage quality.</title>
        <authorList>
            <person name="Carballo J."/>
            <person name="Santos B.A.C.M."/>
            <person name="Zappacosta D."/>
            <person name="Garbus I."/>
            <person name="Selva J.P."/>
            <person name="Gallo C.A."/>
            <person name="Diaz A."/>
            <person name="Albertini E."/>
            <person name="Caccamo M."/>
            <person name="Echenique V."/>
        </authorList>
    </citation>
    <scope>NUCLEOTIDE SEQUENCE [LARGE SCALE GENOMIC DNA]</scope>
    <source>
        <strain evidence="2">cv. Victoria</strain>
        <tissue evidence="1">Leaf</tissue>
    </source>
</reference>
<organism evidence="1 2">
    <name type="scientific">Eragrostis curvula</name>
    <name type="common">weeping love grass</name>
    <dbReference type="NCBI Taxonomy" id="38414"/>
    <lineage>
        <taxon>Eukaryota</taxon>
        <taxon>Viridiplantae</taxon>
        <taxon>Streptophyta</taxon>
        <taxon>Embryophyta</taxon>
        <taxon>Tracheophyta</taxon>
        <taxon>Spermatophyta</taxon>
        <taxon>Magnoliopsida</taxon>
        <taxon>Liliopsida</taxon>
        <taxon>Poales</taxon>
        <taxon>Poaceae</taxon>
        <taxon>PACMAD clade</taxon>
        <taxon>Chloridoideae</taxon>
        <taxon>Eragrostideae</taxon>
        <taxon>Eragrostidinae</taxon>
        <taxon>Eragrostis</taxon>
    </lineage>
</organism>
<dbReference type="EMBL" id="RWGY01000004">
    <property type="protein sequence ID" value="TVU48454.1"/>
    <property type="molecule type" value="Genomic_DNA"/>
</dbReference>
<dbReference type="Proteomes" id="UP000324897">
    <property type="component" value="Chromosome 5"/>
</dbReference>
<evidence type="ECO:0000313" key="1">
    <source>
        <dbReference type="EMBL" id="TVU48454.1"/>
    </source>
</evidence>
<dbReference type="AlphaFoldDB" id="A0A5J9WMG5"/>
<evidence type="ECO:0000313" key="2">
    <source>
        <dbReference type="Proteomes" id="UP000324897"/>
    </source>
</evidence>
<name>A0A5J9WMG5_9POAL</name>
<dbReference type="Gramene" id="TVU48454">
    <property type="protein sequence ID" value="TVU48454"/>
    <property type="gene ID" value="EJB05_08092"/>
</dbReference>
<feature type="non-terminal residue" evidence="1">
    <location>
        <position position="1"/>
    </location>
</feature>
<protein>
    <submittedName>
        <fullName evidence="1">Uncharacterized protein</fullName>
    </submittedName>
</protein>
<keyword evidence="2" id="KW-1185">Reference proteome</keyword>
<comment type="caution">
    <text evidence="1">The sequence shown here is derived from an EMBL/GenBank/DDBJ whole genome shotgun (WGS) entry which is preliminary data.</text>
</comment>
<gene>
    <name evidence="1" type="ORF">EJB05_08092</name>
</gene>
<proteinExistence type="predicted"/>
<sequence length="120" mass="12605">MTAGPCAVQLLGELALGRGPSLAQKFRPNSIQRRAASTLSGRSALDSLRLLSGHACARHCLSRGRLHRPKPRRRRAVDCCRPAAVVPSCVAAHLRGCVPCVPGSLHGWVGADAISKSHGA</sequence>
<accession>A0A5J9WMG5</accession>